<sequence>MDGSCCPRVIKLILPAMIGPHARKKEQHPNPTSRQKPNKQFTLQALRKSQMLLPFRAHLNPRKLGMFSTPALALPAPFFWLNAWGFILKCAK</sequence>
<gene>
    <name evidence="2" type="ORF">C4520_14055</name>
</gene>
<protein>
    <submittedName>
        <fullName evidence="2">Uncharacterized protein</fullName>
    </submittedName>
</protein>
<proteinExistence type="predicted"/>
<name>A0A3A4NSC9_ABYX5</name>
<evidence type="ECO:0000313" key="2">
    <source>
        <dbReference type="EMBL" id="RJP18714.1"/>
    </source>
</evidence>
<comment type="caution">
    <text evidence="2">The sequence shown here is derived from an EMBL/GenBank/DDBJ whole genome shotgun (WGS) entry which is preliminary data.</text>
</comment>
<organism evidence="2 3">
    <name type="scientific">Abyssobacteria bacterium (strain SURF_5)</name>
    <dbReference type="NCBI Taxonomy" id="2093360"/>
    <lineage>
        <taxon>Bacteria</taxon>
        <taxon>Pseudomonadati</taxon>
        <taxon>Candidatus Hydrogenedentota</taxon>
        <taxon>Candidatus Abyssobacteria</taxon>
    </lineage>
</organism>
<accession>A0A3A4NSC9</accession>
<evidence type="ECO:0000256" key="1">
    <source>
        <dbReference type="SAM" id="MobiDB-lite"/>
    </source>
</evidence>
<reference evidence="2 3" key="1">
    <citation type="journal article" date="2017" name="ISME J.">
        <title>Energy and carbon metabolisms in a deep terrestrial subsurface fluid microbial community.</title>
        <authorList>
            <person name="Momper L."/>
            <person name="Jungbluth S.P."/>
            <person name="Lee M.D."/>
            <person name="Amend J.P."/>
        </authorList>
    </citation>
    <scope>NUCLEOTIDE SEQUENCE [LARGE SCALE GENOMIC DNA]</scope>
    <source>
        <strain evidence="2">SURF_5</strain>
    </source>
</reference>
<dbReference type="Proteomes" id="UP000265882">
    <property type="component" value="Unassembled WGS sequence"/>
</dbReference>
<evidence type="ECO:0000313" key="3">
    <source>
        <dbReference type="Proteomes" id="UP000265882"/>
    </source>
</evidence>
<feature type="compositionally biased region" description="Polar residues" evidence="1">
    <location>
        <begin position="29"/>
        <end position="39"/>
    </location>
</feature>
<dbReference type="AlphaFoldDB" id="A0A3A4NSC9"/>
<feature type="region of interest" description="Disordered" evidence="1">
    <location>
        <begin position="17"/>
        <end position="39"/>
    </location>
</feature>
<dbReference type="EMBL" id="QZKU01000098">
    <property type="protein sequence ID" value="RJP18714.1"/>
    <property type="molecule type" value="Genomic_DNA"/>
</dbReference>